<dbReference type="KEGG" id="apb:SAR116_0320"/>
<keyword evidence="3" id="KW-1185">Reference proteome</keyword>
<reference evidence="2 3" key="1">
    <citation type="journal article" date="2010" name="J. Bacteriol.">
        <title>Complete genome sequence of "Candidatus Puniceispirillum marinum" IMCC1322, a representative of the SAR116 clade in the Alphaproteobacteria.</title>
        <authorList>
            <person name="Oh H.M."/>
            <person name="Kwon K.K."/>
            <person name="Kang I."/>
            <person name="Kang S.G."/>
            <person name="Lee J.H."/>
            <person name="Kim S.J."/>
            <person name="Cho J.C."/>
        </authorList>
    </citation>
    <scope>NUCLEOTIDE SEQUENCE [LARGE SCALE GENOMIC DNA]</scope>
    <source>
        <strain evidence="2 3">IMCC1322</strain>
    </source>
</reference>
<keyword evidence="1" id="KW-1133">Transmembrane helix</keyword>
<dbReference type="EMBL" id="CP001751">
    <property type="protein sequence ID" value="ADE38563.1"/>
    <property type="molecule type" value="Genomic_DNA"/>
</dbReference>
<proteinExistence type="predicted"/>
<keyword evidence="1" id="KW-0472">Membrane</keyword>
<accession>D5BQ65</accession>
<dbReference type="AlphaFoldDB" id="D5BQ65"/>
<protein>
    <submittedName>
        <fullName evidence="2">CitB domain protein</fullName>
    </submittedName>
</protein>
<feature type="transmembrane region" description="Helical" evidence="1">
    <location>
        <begin position="117"/>
        <end position="136"/>
    </location>
</feature>
<name>D5BQ65_PUNMI</name>
<dbReference type="STRING" id="488538.SAR116_0320"/>
<evidence type="ECO:0000256" key="1">
    <source>
        <dbReference type="SAM" id="Phobius"/>
    </source>
</evidence>
<gene>
    <name evidence="2" type="ordered locus">SAR116_0320</name>
</gene>
<dbReference type="Proteomes" id="UP000007460">
    <property type="component" value="Chromosome"/>
</dbReference>
<evidence type="ECO:0000313" key="2">
    <source>
        <dbReference type="EMBL" id="ADE38563.1"/>
    </source>
</evidence>
<organism evidence="2 3">
    <name type="scientific">Puniceispirillum marinum (strain IMCC1322)</name>
    <dbReference type="NCBI Taxonomy" id="488538"/>
    <lineage>
        <taxon>Bacteria</taxon>
        <taxon>Pseudomonadati</taxon>
        <taxon>Pseudomonadota</taxon>
        <taxon>Alphaproteobacteria</taxon>
        <taxon>Candidatus Puniceispirillales</taxon>
        <taxon>Candidatus Puniceispirillaceae</taxon>
        <taxon>Candidatus Puniceispirillum</taxon>
    </lineage>
</organism>
<evidence type="ECO:0000313" key="3">
    <source>
        <dbReference type="Proteomes" id="UP000007460"/>
    </source>
</evidence>
<sequence length="140" mass="15671">MIQIQLHLKRIWKQAVSCKSVMPVVIVKDFARSFQRWNAAVPLKTATQHFLRNLGGDNTGNGSGCSAADERASNARKWFHHLTFTSLCCVLHQPRLPLCIIICWGVKHHTDISKRQSFLELSVVSFFVLTLLASGVKSVA</sequence>
<keyword evidence="1" id="KW-0812">Transmembrane</keyword>
<dbReference type="HOGENOM" id="CLU_1833558_0_0_5"/>